<reference evidence="3" key="1">
    <citation type="journal article" date="2019" name="Int. J. Syst. Evol. Microbiol.">
        <title>The Global Catalogue of Microorganisms (GCM) 10K type strain sequencing project: providing services to taxonomists for standard genome sequencing and annotation.</title>
        <authorList>
            <consortium name="The Broad Institute Genomics Platform"/>
            <consortium name="The Broad Institute Genome Sequencing Center for Infectious Disease"/>
            <person name="Wu L."/>
            <person name="Ma J."/>
        </authorList>
    </citation>
    <scope>NUCLEOTIDE SEQUENCE [LARGE SCALE GENOMIC DNA]</scope>
    <source>
        <strain evidence="3">JCM 17555</strain>
    </source>
</reference>
<proteinExistence type="predicted"/>
<dbReference type="Proteomes" id="UP001501337">
    <property type="component" value="Unassembled WGS sequence"/>
</dbReference>
<evidence type="ECO:0000256" key="1">
    <source>
        <dbReference type="SAM" id="MobiDB-lite"/>
    </source>
</evidence>
<evidence type="ECO:0000313" key="3">
    <source>
        <dbReference type="Proteomes" id="UP001501337"/>
    </source>
</evidence>
<organism evidence="2 3">
    <name type="scientific">Allohahella marinimesophila</name>
    <dbReference type="NCBI Taxonomy" id="1054972"/>
    <lineage>
        <taxon>Bacteria</taxon>
        <taxon>Pseudomonadati</taxon>
        <taxon>Pseudomonadota</taxon>
        <taxon>Gammaproteobacteria</taxon>
        <taxon>Oceanospirillales</taxon>
        <taxon>Hahellaceae</taxon>
        <taxon>Allohahella</taxon>
    </lineage>
</organism>
<protein>
    <recommendedName>
        <fullName evidence="4">DUF1631 domain-containing protein</fullName>
    </recommendedName>
</protein>
<feature type="region of interest" description="Disordered" evidence="1">
    <location>
        <begin position="224"/>
        <end position="266"/>
    </location>
</feature>
<dbReference type="EMBL" id="BAABBO010000007">
    <property type="protein sequence ID" value="GAA3959292.1"/>
    <property type="molecule type" value="Genomic_DNA"/>
</dbReference>
<dbReference type="Pfam" id="PF07793">
    <property type="entry name" value="DUF1631"/>
    <property type="match status" value="1"/>
</dbReference>
<accession>A0ABP7P3W1</accession>
<name>A0ABP7P3W1_9GAMM</name>
<keyword evidence="3" id="KW-1185">Reference proteome</keyword>
<gene>
    <name evidence="2" type="ORF">GCM10022278_16980</name>
</gene>
<feature type="region of interest" description="Disordered" evidence="1">
    <location>
        <begin position="729"/>
        <end position="819"/>
    </location>
</feature>
<dbReference type="RefSeq" id="WP_344805274.1">
    <property type="nucleotide sequence ID" value="NZ_BAABBO010000007.1"/>
</dbReference>
<comment type="caution">
    <text evidence="2">The sequence shown here is derived from an EMBL/GenBank/DDBJ whole genome shotgun (WGS) entry which is preliminary data.</text>
</comment>
<feature type="compositionally biased region" description="Polar residues" evidence="1">
    <location>
        <begin position="768"/>
        <end position="798"/>
    </location>
</feature>
<feature type="compositionally biased region" description="Low complexity" evidence="1">
    <location>
        <begin position="732"/>
        <end position="763"/>
    </location>
</feature>
<dbReference type="InterPro" id="IPR012434">
    <property type="entry name" value="DUF1631"/>
</dbReference>
<evidence type="ECO:0000313" key="2">
    <source>
        <dbReference type="EMBL" id="GAA3959292.1"/>
    </source>
</evidence>
<evidence type="ECO:0008006" key="4">
    <source>
        <dbReference type="Google" id="ProtNLM"/>
    </source>
</evidence>
<sequence>MAPQSKIVQLGEVRSAARLAADARLPPPLLKLRDRSAQHLGQSLQKVMAKLDDSLFALADKADNNTAQQAYFDAMREIRLKKDAIISRFDDEFKAGFHAKNVRDSLDNDEIRVDSLSLLHNDELEERVAAESMVARVQSAMQRELEHLTLRMDALYARIDIEEANNPLGPQQILRSFQSGLSVLEVGIEPKLIALKLFEKLVLNLLKPLFDAANRYLAEQGVLPDVQSQSHQSRRQHTPQQPPGNGRHGGGRAPAAGPAPAGGSMYATPSGGFAPAGGHGHGYAPGGYANGGGYAPAAGGQGYAPGGNGPAGHSGDVPVLYDGHAMEPGSPVPVLTNQASSHLNYSALPAEALNLIRNLSRQGQRRFSLHTESGFDHDNEGINTGAGSYYGADAAGAGGVAGGAGQVELDHRALVGLLTEAQQQQTQLVGDHVNSHGLLSFDALLQSMLKKSEDKKDSNIASFDQDIMNLVTMLFEYILSDKQLQAPVKALIGRLQIPVLKVALLDKSFFADAEHSARRLLNTLATASMGWIEDTGLEQDPFLAKLEEIVARLLNDFVDQPAIFDEVLEDFILFRDSDKRRRQLLEQRTRDAEAGKARAEHARSQVEEALEFALRNDALTAPTVEVIRDGWCNYMVLLALKQGAQSNSWRSAIALTERLCELDLGCYEVPEDVRAILASNNESAAYEGAVDAVVAELKAGLQQTGYKPFDLEPHLGDYRDHLLRQAVEQHGADGAAPAAAKGQTPSAAGSSAATASTASATSGIVENPSASPSTVSEATQEQVQAEDTAGTTDQTNGLTADVPDNVSDAGTTAAKPSVRDEVQSQALAGSLALVRNMRIGLWIEYSNPADANASKLRCKLAAVLQTTGKYIFVNRMGVKVLERSREALAAELNDGSVTLLDDSLLFDRALEAVIGSLRNDTKH</sequence>
<feature type="compositionally biased region" description="Low complexity" evidence="1">
    <location>
        <begin position="253"/>
        <end position="263"/>
    </location>
</feature>